<comment type="subcellular location">
    <subcellularLocation>
        <location evidence="1">Cell membrane</location>
        <topology evidence="1">Multi-pass membrane protein</topology>
    </subcellularLocation>
</comment>
<accession>A0A2N3KTM9</accession>
<organism evidence="8 9">
    <name type="scientific">Thalassospira marina</name>
    <dbReference type="NCBI Taxonomy" id="2048283"/>
    <lineage>
        <taxon>Bacteria</taxon>
        <taxon>Pseudomonadati</taxon>
        <taxon>Pseudomonadota</taxon>
        <taxon>Alphaproteobacteria</taxon>
        <taxon>Rhodospirillales</taxon>
        <taxon>Thalassospiraceae</taxon>
        <taxon>Thalassospira</taxon>
    </lineage>
</organism>
<gene>
    <name evidence="8" type="ORF">COO20_11820</name>
</gene>
<proteinExistence type="predicted"/>
<sequence length="657" mass="71331">MLAYYISLRVGLPRPSWAIITVYIVSQTSAGASLSRGVYRFAGTFIGAIATVAIVPNFVNEPILCSLILAGWIGLCLFLSLLDRTPRAYAFVLAGYTASLIGFPSVLDPGAVFDIASLRVQEISIGILCAVLIHRYVLPKRMTGVFTAKLATTMQSAHRLARDALNGTPEENRNDRKQLSLDLLALQDLATHLPYDPAPVIPHRRILRLIHDHVARLLLLTAEIEERIHFLHHNGNLAPAELTRLIDDARTWCTHTDEADEGAATPGLIAQARAIQKQLARETASSAELVGANLAGHLAEMIGLLHDCKQLKFSVTLINPLRNTRLLHGSKHAGGYVYHRDPRMAARAALGAITGILCGCTFWIWSGWPEGGTAVSVLGVCCSLFGNFDTPVPFVVKYTIGTLYGIVFSLFYSFFILPQVTDFAVLVAVLAPVFLLAGSLQARLPTMMTALGITLTIPILSGLGTNYSGDFAASLNISIAVLVAVSFGALSMSIFQTVRADTAIKRLLALSRRDIGRRALGHAPNEARWISLMIDRTALLQPKIRASGKVYSSVLEDTLHHLRIGHVAGQLHKMVPLLPLEARAPIKDLLLAMANYVNPRKPAQNLTNVPLNQNIATVMAISTQSPHKNRAQIRDLLIDLYFALGTAPLPQAGKPKS</sequence>
<evidence type="ECO:0000256" key="6">
    <source>
        <dbReference type="ARBA" id="ARBA00023136"/>
    </source>
</evidence>
<keyword evidence="2" id="KW-0813">Transport</keyword>
<dbReference type="EMBL" id="NWTK01000007">
    <property type="protein sequence ID" value="PKR53934.1"/>
    <property type="molecule type" value="Genomic_DNA"/>
</dbReference>
<comment type="caution">
    <text evidence="8">The sequence shown here is derived from an EMBL/GenBank/DDBJ whole genome shotgun (WGS) entry which is preliminary data.</text>
</comment>
<feature type="transmembrane region" description="Helical" evidence="7">
    <location>
        <begin position="89"/>
        <end position="107"/>
    </location>
</feature>
<evidence type="ECO:0000313" key="9">
    <source>
        <dbReference type="Proteomes" id="UP000233597"/>
    </source>
</evidence>
<feature type="transmembrane region" description="Helical" evidence="7">
    <location>
        <begin position="37"/>
        <end position="55"/>
    </location>
</feature>
<keyword evidence="6 7" id="KW-0472">Membrane</keyword>
<keyword evidence="3" id="KW-1003">Cell membrane</keyword>
<feature type="transmembrane region" description="Helical" evidence="7">
    <location>
        <begin position="395"/>
        <end position="417"/>
    </location>
</feature>
<feature type="transmembrane region" description="Helical" evidence="7">
    <location>
        <begin position="61"/>
        <end position="82"/>
    </location>
</feature>
<dbReference type="OrthoDB" id="9807111at2"/>
<dbReference type="Pfam" id="PF04632">
    <property type="entry name" value="FUSC"/>
    <property type="match status" value="1"/>
</dbReference>
<name>A0A2N3KTM9_9PROT</name>
<dbReference type="Proteomes" id="UP000233597">
    <property type="component" value="Unassembled WGS sequence"/>
</dbReference>
<feature type="transmembrane region" description="Helical" evidence="7">
    <location>
        <begin position="119"/>
        <end position="138"/>
    </location>
</feature>
<evidence type="ECO:0000256" key="7">
    <source>
        <dbReference type="SAM" id="Phobius"/>
    </source>
</evidence>
<feature type="transmembrane region" description="Helical" evidence="7">
    <location>
        <begin position="471"/>
        <end position="495"/>
    </location>
</feature>
<evidence type="ECO:0000256" key="2">
    <source>
        <dbReference type="ARBA" id="ARBA00022448"/>
    </source>
</evidence>
<keyword evidence="4 7" id="KW-0812">Transmembrane</keyword>
<feature type="transmembrane region" description="Helical" evidence="7">
    <location>
        <begin position="423"/>
        <end position="440"/>
    </location>
</feature>
<dbReference type="InterPro" id="IPR006726">
    <property type="entry name" value="PHBA_efflux_AaeB/fusaric-R"/>
</dbReference>
<evidence type="ECO:0000256" key="3">
    <source>
        <dbReference type="ARBA" id="ARBA00022475"/>
    </source>
</evidence>
<feature type="transmembrane region" description="Helical" evidence="7">
    <location>
        <begin position="348"/>
        <end position="365"/>
    </location>
</feature>
<dbReference type="GO" id="GO:0022857">
    <property type="term" value="F:transmembrane transporter activity"/>
    <property type="evidence" value="ECO:0007669"/>
    <property type="project" value="InterPro"/>
</dbReference>
<feature type="transmembrane region" description="Helical" evidence="7">
    <location>
        <begin position="447"/>
        <end position="465"/>
    </location>
</feature>
<evidence type="ECO:0000313" key="8">
    <source>
        <dbReference type="EMBL" id="PKR53934.1"/>
    </source>
</evidence>
<dbReference type="PANTHER" id="PTHR30509">
    <property type="entry name" value="P-HYDROXYBENZOIC ACID EFFLUX PUMP SUBUNIT-RELATED"/>
    <property type="match status" value="1"/>
</dbReference>
<keyword evidence="5 7" id="KW-1133">Transmembrane helix</keyword>
<dbReference type="AlphaFoldDB" id="A0A2N3KTM9"/>
<evidence type="ECO:0000256" key="1">
    <source>
        <dbReference type="ARBA" id="ARBA00004651"/>
    </source>
</evidence>
<dbReference type="GO" id="GO:0005886">
    <property type="term" value="C:plasma membrane"/>
    <property type="evidence" value="ECO:0007669"/>
    <property type="project" value="UniProtKB-SubCell"/>
</dbReference>
<evidence type="ECO:0000256" key="5">
    <source>
        <dbReference type="ARBA" id="ARBA00022989"/>
    </source>
</evidence>
<protein>
    <submittedName>
        <fullName evidence="8">FUSC family protein</fullName>
    </submittedName>
</protein>
<dbReference type="PANTHER" id="PTHR30509:SF9">
    <property type="entry name" value="MULTIDRUG RESISTANCE PROTEIN MDTO"/>
    <property type="match status" value="1"/>
</dbReference>
<evidence type="ECO:0000256" key="4">
    <source>
        <dbReference type="ARBA" id="ARBA00022692"/>
    </source>
</evidence>
<reference evidence="8 9" key="1">
    <citation type="submission" date="2017-09" db="EMBL/GenBank/DDBJ databases">
        <title>Biodiversity and function of Thalassospira species in the particle-attached aromatic-hydrocarbon-degrading consortia from the surface seawater of the South China Sea.</title>
        <authorList>
            <person name="Dong C."/>
            <person name="Liu R."/>
            <person name="Shao Z."/>
        </authorList>
    </citation>
    <scope>NUCLEOTIDE SEQUENCE [LARGE SCALE GENOMIC DNA]</scope>
    <source>
        <strain evidence="8 9">CSC1P2</strain>
    </source>
</reference>